<gene>
    <name evidence="2" type="ORF">EII34_06700</name>
</gene>
<sequence length="325" mass="34952">MHPKLSEALDHDQLTAMAAPDHLVDWRLLLSLEAVHGAGVLERIPGDVDEVAADLGLDADAVAACLQVLVAWGVLRRDGRRFTWDEPRLTEDEVTVLAQHGVWIRRWAANLGPRLRDRHATSPIAPQGLPAPVGLRLLHLATRGAVAPVTALCWEALGTRATAERPRVLDLGGGHGAYSLALVERGAAVTLQDLPPVIEHLRTRPEFEPVTLVAADMHRELAGDHVDLVLLSTVTNMFDPPRVATLLQRVAEVVTPGGAVVIVSHLRERGPVGAAFGVQMLVATMGGDAHGEQDYRGWLEDAGLVVESVDQLTDSPLCVLVARKS</sequence>
<keyword evidence="2" id="KW-0489">Methyltransferase</keyword>
<dbReference type="RefSeq" id="WP_124844210.1">
    <property type="nucleotide sequence ID" value="NZ_RQZG01000006.1"/>
</dbReference>
<dbReference type="EMBL" id="RQZG01000006">
    <property type="protein sequence ID" value="RRD05416.1"/>
    <property type="molecule type" value="Genomic_DNA"/>
</dbReference>
<dbReference type="Pfam" id="PF00891">
    <property type="entry name" value="Methyltransf_2"/>
    <property type="match status" value="1"/>
</dbReference>
<name>A0A3P1T983_9ACTN</name>
<evidence type="ECO:0000313" key="3">
    <source>
        <dbReference type="Proteomes" id="UP000280819"/>
    </source>
</evidence>
<proteinExistence type="predicted"/>
<dbReference type="InterPro" id="IPR001077">
    <property type="entry name" value="COMT_C"/>
</dbReference>
<comment type="caution">
    <text evidence="2">The sequence shown here is derived from an EMBL/GenBank/DDBJ whole genome shotgun (WGS) entry which is preliminary data.</text>
</comment>
<dbReference type="InterPro" id="IPR029063">
    <property type="entry name" value="SAM-dependent_MTases_sf"/>
</dbReference>
<dbReference type="GO" id="GO:0008171">
    <property type="term" value="F:O-methyltransferase activity"/>
    <property type="evidence" value="ECO:0007669"/>
    <property type="project" value="InterPro"/>
</dbReference>
<protein>
    <submittedName>
        <fullName evidence="2">Class I SAM-dependent methyltransferase</fullName>
    </submittedName>
</protein>
<dbReference type="PANTHER" id="PTHR43712">
    <property type="entry name" value="PUTATIVE (AFU_ORTHOLOGUE AFUA_4G14580)-RELATED"/>
    <property type="match status" value="1"/>
</dbReference>
<accession>A0A3P1T983</accession>
<feature type="domain" description="O-methyltransferase C-terminal" evidence="1">
    <location>
        <begin position="166"/>
        <end position="303"/>
    </location>
</feature>
<dbReference type="Gene3D" id="3.40.50.150">
    <property type="entry name" value="Vaccinia Virus protein VP39"/>
    <property type="match status" value="1"/>
</dbReference>
<keyword evidence="2" id="KW-0808">Transferase</keyword>
<dbReference type="CDD" id="cd02440">
    <property type="entry name" value="AdoMet_MTases"/>
    <property type="match status" value="1"/>
</dbReference>
<evidence type="ECO:0000313" key="2">
    <source>
        <dbReference type="EMBL" id="RRD05416.1"/>
    </source>
</evidence>
<dbReference type="GO" id="GO:0032259">
    <property type="term" value="P:methylation"/>
    <property type="evidence" value="ECO:0007669"/>
    <property type="project" value="UniProtKB-KW"/>
</dbReference>
<dbReference type="PANTHER" id="PTHR43712:SF2">
    <property type="entry name" value="O-METHYLTRANSFERASE CICE"/>
    <property type="match status" value="1"/>
</dbReference>
<dbReference type="OrthoDB" id="3286690at2"/>
<organism evidence="2 3">
    <name type="scientific">Arachnia propionica</name>
    <dbReference type="NCBI Taxonomy" id="1750"/>
    <lineage>
        <taxon>Bacteria</taxon>
        <taxon>Bacillati</taxon>
        <taxon>Actinomycetota</taxon>
        <taxon>Actinomycetes</taxon>
        <taxon>Propionibacteriales</taxon>
        <taxon>Propionibacteriaceae</taxon>
        <taxon>Arachnia</taxon>
    </lineage>
</organism>
<evidence type="ECO:0000259" key="1">
    <source>
        <dbReference type="Pfam" id="PF00891"/>
    </source>
</evidence>
<reference evidence="2 3" key="1">
    <citation type="submission" date="2018-11" db="EMBL/GenBank/DDBJ databases">
        <title>Genomes From Bacteria Associated with the Canine Oral Cavity: a Test Case for Automated Genome-Based Taxonomic Assignment.</title>
        <authorList>
            <person name="Coil D.A."/>
            <person name="Jospin G."/>
            <person name="Darling A.E."/>
            <person name="Wallis C."/>
            <person name="Davis I.J."/>
            <person name="Harris S."/>
            <person name="Eisen J.A."/>
            <person name="Holcombe L.J."/>
            <person name="O'Flynn C."/>
        </authorList>
    </citation>
    <scope>NUCLEOTIDE SEQUENCE [LARGE SCALE GENOMIC DNA]</scope>
    <source>
        <strain evidence="2 3">OH887_COT-365</strain>
    </source>
</reference>
<dbReference type="Proteomes" id="UP000280819">
    <property type="component" value="Unassembled WGS sequence"/>
</dbReference>
<dbReference type="SUPFAM" id="SSF53335">
    <property type="entry name" value="S-adenosyl-L-methionine-dependent methyltransferases"/>
    <property type="match status" value="1"/>
</dbReference>
<dbReference type="AlphaFoldDB" id="A0A3P1T983"/>